<accession>A0A0D0AFK7</accession>
<keyword evidence="3 6" id="KW-0812">Transmembrane</keyword>
<evidence type="ECO:0000259" key="8">
    <source>
        <dbReference type="Pfam" id="PF02096"/>
    </source>
</evidence>
<evidence type="ECO:0000313" key="9">
    <source>
        <dbReference type="EMBL" id="KIK48975.1"/>
    </source>
</evidence>
<organism evidence="9 10">
    <name type="scientific">Suillus luteus UH-Slu-Lm8-n1</name>
    <dbReference type="NCBI Taxonomy" id="930992"/>
    <lineage>
        <taxon>Eukaryota</taxon>
        <taxon>Fungi</taxon>
        <taxon>Dikarya</taxon>
        <taxon>Basidiomycota</taxon>
        <taxon>Agaricomycotina</taxon>
        <taxon>Agaricomycetes</taxon>
        <taxon>Agaricomycetidae</taxon>
        <taxon>Boletales</taxon>
        <taxon>Suillineae</taxon>
        <taxon>Suillaceae</taxon>
        <taxon>Suillus</taxon>
    </lineage>
</organism>
<evidence type="ECO:0000256" key="1">
    <source>
        <dbReference type="ARBA" id="ARBA00004141"/>
    </source>
</evidence>
<dbReference type="AlphaFoldDB" id="A0A0D0AFK7"/>
<dbReference type="STRING" id="930992.A0A0D0AFK7"/>
<evidence type="ECO:0000256" key="4">
    <source>
        <dbReference type="ARBA" id="ARBA00022989"/>
    </source>
</evidence>
<evidence type="ECO:0000256" key="6">
    <source>
        <dbReference type="RuleBase" id="RU003945"/>
    </source>
</evidence>
<dbReference type="PANTHER" id="PTHR12428:SF65">
    <property type="entry name" value="CYTOCHROME C OXIDASE ASSEMBLY PROTEIN COX18, MITOCHONDRIAL"/>
    <property type="match status" value="1"/>
</dbReference>
<keyword evidence="4 7" id="KW-1133">Transmembrane helix</keyword>
<dbReference type="InterPro" id="IPR028055">
    <property type="entry name" value="YidC/Oxa/ALB_C"/>
</dbReference>
<comment type="subcellular location">
    <subcellularLocation>
        <location evidence="1 6">Membrane</location>
        <topology evidence="1 6">Multi-pass membrane protein</topology>
    </subcellularLocation>
</comment>
<dbReference type="Proteomes" id="UP000054485">
    <property type="component" value="Unassembled WGS sequence"/>
</dbReference>
<protein>
    <submittedName>
        <fullName evidence="9">Unplaced genomic scaffold CY34scaffold_4, whole genome shotgun sequence</fullName>
    </submittedName>
</protein>
<evidence type="ECO:0000256" key="5">
    <source>
        <dbReference type="ARBA" id="ARBA00023136"/>
    </source>
</evidence>
<dbReference type="GO" id="GO:0033617">
    <property type="term" value="P:mitochondrial respiratory chain complex IV assembly"/>
    <property type="evidence" value="ECO:0007669"/>
    <property type="project" value="TreeGrafter"/>
</dbReference>
<dbReference type="PANTHER" id="PTHR12428">
    <property type="entry name" value="OXA1"/>
    <property type="match status" value="1"/>
</dbReference>
<comment type="similarity">
    <text evidence="2 6">Belongs to the OXA1/ALB3/YidC family.</text>
</comment>
<evidence type="ECO:0000256" key="7">
    <source>
        <dbReference type="SAM" id="Phobius"/>
    </source>
</evidence>
<proteinExistence type="inferred from homology"/>
<gene>
    <name evidence="9" type="ORF">CY34DRAFT_797772</name>
</gene>
<evidence type="ECO:0000256" key="2">
    <source>
        <dbReference type="ARBA" id="ARBA00009877"/>
    </source>
</evidence>
<dbReference type="InParanoid" id="A0A0D0AFK7"/>
<sequence>MLAHCSPRRAVDVLHRPYGKVKPRSFQRRTFVSIETLTNGFLDLAIALPLPPSFPPYSTTIIICTVISRLIWTVPFSIWAKHRQRRAEEEVMPIINSLKPGVSKLVLAEMQKAGVRGTKEQIQAVHGKRVKQLLTTRQKQLFSEYHCSPGFTMAIPIITQVPLFMGFSIVLNRLSQAPTPFDSESFLTLSTLAHADPTATLPIALGLITLANVESSRWFMTDAQRERQEKVQKWKEDRVARGETVIEPQKIIKSALRLISVGRIVVATMVPGGVILYWVSSATFGLVQTWIMDYWELRRKRKLALAPAPSKKAPAAKK</sequence>
<feature type="transmembrane region" description="Helical" evidence="7">
    <location>
        <begin position="57"/>
        <end position="79"/>
    </location>
</feature>
<feature type="domain" description="Membrane insertase YidC/Oxa/ALB C-terminal" evidence="8">
    <location>
        <begin position="116"/>
        <end position="292"/>
    </location>
</feature>
<dbReference type="Pfam" id="PF02096">
    <property type="entry name" value="60KD_IMP"/>
    <property type="match status" value="1"/>
</dbReference>
<dbReference type="EMBL" id="KN835135">
    <property type="protein sequence ID" value="KIK48975.1"/>
    <property type="molecule type" value="Genomic_DNA"/>
</dbReference>
<reference evidence="10" key="2">
    <citation type="submission" date="2015-01" db="EMBL/GenBank/DDBJ databases">
        <title>Evolutionary Origins and Diversification of the Mycorrhizal Mutualists.</title>
        <authorList>
            <consortium name="DOE Joint Genome Institute"/>
            <consortium name="Mycorrhizal Genomics Consortium"/>
            <person name="Kohler A."/>
            <person name="Kuo A."/>
            <person name="Nagy L.G."/>
            <person name="Floudas D."/>
            <person name="Copeland A."/>
            <person name="Barry K.W."/>
            <person name="Cichocki N."/>
            <person name="Veneault-Fourrey C."/>
            <person name="LaButti K."/>
            <person name="Lindquist E.A."/>
            <person name="Lipzen A."/>
            <person name="Lundell T."/>
            <person name="Morin E."/>
            <person name="Murat C."/>
            <person name="Riley R."/>
            <person name="Ohm R."/>
            <person name="Sun H."/>
            <person name="Tunlid A."/>
            <person name="Henrissat B."/>
            <person name="Grigoriev I.V."/>
            <person name="Hibbett D.S."/>
            <person name="Martin F."/>
        </authorList>
    </citation>
    <scope>NUCLEOTIDE SEQUENCE [LARGE SCALE GENOMIC DNA]</scope>
    <source>
        <strain evidence="10">UH-Slu-Lm8-n1</strain>
    </source>
</reference>
<dbReference type="GO" id="GO:0032977">
    <property type="term" value="F:membrane insertase activity"/>
    <property type="evidence" value="ECO:0007669"/>
    <property type="project" value="InterPro"/>
</dbReference>
<dbReference type="OrthoDB" id="2436667at2759"/>
<feature type="transmembrane region" description="Helical" evidence="7">
    <location>
        <begin position="30"/>
        <end position="51"/>
    </location>
</feature>
<dbReference type="GO" id="GO:0005743">
    <property type="term" value="C:mitochondrial inner membrane"/>
    <property type="evidence" value="ECO:0007669"/>
    <property type="project" value="TreeGrafter"/>
</dbReference>
<dbReference type="InterPro" id="IPR001708">
    <property type="entry name" value="YidC/ALB3/OXA1/COX18"/>
</dbReference>
<keyword evidence="5 7" id="KW-0472">Membrane</keyword>
<dbReference type="HOGENOM" id="CLU_946550_0_0_1"/>
<evidence type="ECO:0000256" key="3">
    <source>
        <dbReference type="ARBA" id="ARBA00022692"/>
    </source>
</evidence>
<name>A0A0D0AFK7_9AGAM</name>
<reference evidence="9 10" key="1">
    <citation type="submission" date="2014-04" db="EMBL/GenBank/DDBJ databases">
        <authorList>
            <consortium name="DOE Joint Genome Institute"/>
            <person name="Kuo A."/>
            <person name="Ruytinx J."/>
            <person name="Rineau F."/>
            <person name="Colpaert J."/>
            <person name="Kohler A."/>
            <person name="Nagy L.G."/>
            <person name="Floudas D."/>
            <person name="Copeland A."/>
            <person name="Barry K.W."/>
            <person name="Cichocki N."/>
            <person name="Veneault-Fourrey C."/>
            <person name="LaButti K."/>
            <person name="Lindquist E.A."/>
            <person name="Lipzen A."/>
            <person name="Lundell T."/>
            <person name="Morin E."/>
            <person name="Murat C."/>
            <person name="Sun H."/>
            <person name="Tunlid A."/>
            <person name="Henrissat B."/>
            <person name="Grigoriev I.V."/>
            <person name="Hibbett D.S."/>
            <person name="Martin F."/>
            <person name="Nordberg H.P."/>
            <person name="Cantor M.N."/>
            <person name="Hua S.X."/>
        </authorList>
    </citation>
    <scope>NUCLEOTIDE SEQUENCE [LARGE SCALE GENOMIC DNA]</scope>
    <source>
        <strain evidence="9 10">UH-Slu-Lm8-n1</strain>
    </source>
</reference>
<keyword evidence="10" id="KW-1185">Reference proteome</keyword>
<dbReference type="GO" id="GO:0032979">
    <property type="term" value="P:protein insertion into mitochondrial inner membrane from matrix"/>
    <property type="evidence" value="ECO:0007669"/>
    <property type="project" value="TreeGrafter"/>
</dbReference>
<evidence type="ECO:0000313" key="10">
    <source>
        <dbReference type="Proteomes" id="UP000054485"/>
    </source>
</evidence>